<dbReference type="PANTHER" id="PTHR43630">
    <property type="entry name" value="POLY-BETA-1,6-N-ACETYL-D-GLUCOSAMINE SYNTHASE"/>
    <property type="match status" value="1"/>
</dbReference>
<protein>
    <submittedName>
        <fullName evidence="6">Glycosyltransferase involved in cell wall biosynthesis</fullName>
    </submittedName>
</protein>
<keyword evidence="4" id="KW-0812">Transmembrane</keyword>
<keyword evidence="4" id="KW-1133">Transmembrane helix</keyword>
<dbReference type="RefSeq" id="WP_184221014.1">
    <property type="nucleotide sequence ID" value="NZ_JACIIU010000003.1"/>
</dbReference>
<dbReference type="Pfam" id="PF00535">
    <property type="entry name" value="Glycos_transf_2"/>
    <property type="match status" value="1"/>
</dbReference>
<dbReference type="SUPFAM" id="SSF53448">
    <property type="entry name" value="Nucleotide-diphospho-sugar transferases"/>
    <property type="match status" value="1"/>
</dbReference>
<dbReference type="CDD" id="cd00761">
    <property type="entry name" value="Glyco_tranf_GTA_type"/>
    <property type="match status" value="1"/>
</dbReference>
<feature type="transmembrane region" description="Helical" evidence="4">
    <location>
        <begin position="245"/>
        <end position="263"/>
    </location>
</feature>
<reference evidence="6 7" key="1">
    <citation type="submission" date="2020-08" db="EMBL/GenBank/DDBJ databases">
        <title>Genomic Encyclopedia of Type Strains, Phase IV (KMG-IV): sequencing the most valuable type-strain genomes for metagenomic binning, comparative biology and taxonomic classification.</title>
        <authorList>
            <person name="Goeker M."/>
        </authorList>
    </citation>
    <scope>NUCLEOTIDE SEQUENCE [LARGE SCALE GENOMIC DNA]</scope>
    <source>
        <strain evidence="6 7">DSM 22336</strain>
    </source>
</reference>
<evidence type="ECO:0000256" key="1">
    <source>
        <dbReference type="ARBA" id="ARBA00006739"/>
    </source>
</evidence>
<keyword evidence="3 6" id="KW-0808">Transferase</keyword>
<keyword evidence="2" id="KW-0328">Glycosyltransferase</keyword>
<dbReference type="GO" id="GO:0016757">
    <property type="term" value="F:glycosyltransferase activity"/>
    <property type="evidence" value="ECO:0007669"/>
    <property type="project" value="UniProtKB-KW"/>
</dbReference>
<dbReference type="PANTHER" id="PTHR43630:SF1">
    <property type="entry name" value="POLY-BETA-1,6-N-ACETYL-D-GLUCOSAMINE SYNTHASE"/>
    <property type="match status" value="1"/>
</dbReference>
<evidence type="ECO:0000256" key="2">
    <source>
        <dbReference type="ARBA" id="ARBA00022676"/>
    </source>
</evidence>
<proteinExistence type="inferred from homology"/>
<keyword evidence="4" id="KW-0472">Membrane</keyword>
<comment type="caution">
    <text evidence="6">The sequence shown here is derived from an EMBL/GenBank/DDBJ whole genome shotgun (WGS) entry which is preliminary data.</text>
</comment>
<keyword evidence="7" id="KW-1185">Reference proteome</keyword>
<dbReference type="AlphaFoldDB" id="A0A841LTE4"/>
<evidence type="ECO:0000259" key="5">
    <source>
        <dbReference type="Pfam" id="PF00535"/>
    </source>
</evidence>
<evidence type="ECO:0000313" key="7">
    <source>
        <dbReference type="Proteomes" id="UP000555393"/>
    </source>
</evidence>
<dbReference type="Gene3D" id="3.90.550.10">
    <property type="entry name" value="Spore Coat Polysaccharide Biosynthesis Protein SpsA, Chain A"/>
    <property type="match status" value="1"/>
</dbReference>
<sequence>MTISVIIKTLNEEQNIAGCIEAVLAHGAGLVSEIIVADSGSSDQTIAIARQFPVMIVQIRPPAKAGCGAGAQLGYQYANGDFICLLDGDMELAPDFLKEGLNLLKSHPQLAGVTGHVMEKNVSSLEYQRRAKRQRIENPAGAIDRMNGGGLYRRESLQSAGWLADRNLHAYEELDLGLRLAQNGWQLHRLDMPFVGHSGHSTNAYSLLRRRWKSGYLQGSGEILRAALYGNYVGQLFKTLPELKLWVLVYGWWLAIIVALAAACINVHFLWVAALVVFAPVLLMALKQKSLDMGLYSVVAWVFHAAALPFGFFKKRTAPQSFIESTVLKEP</sequence>
<evidence type="ECO:0000313" key="6">
    <source>
        <dbReference type="EMBL" id="MBB6260536.1"/>
    </source>
</evidence>
<comment type="similarity">
    <text evidence="1">Belongs to the glycosyltransferase 2 family.</text>
</comment>
<name>A0A841LTE4_9HYPH</name>
<accession>A0A841LTE4</accession>
<feature type="transmembrane region" description="Helical" evidence="4">
    <location>
        <begin position="293"/>
        <end position="313"/>
    </location>
</feature>
<evidence type="ECO:0000256" key="3">
    <source>
        <dbReference type="ARBA" id="ARBA00022679"/>
    </source>
</evidence>
<dbReference type="EMBL" id="JACIIU010000003">
    <property type="protein sequence ID" value="MBB6260536.1"/>
    <property type="molecule type" value="Genomic_DNA"/>
</dbReference>
<dbReference type="Proteomes" id="UP000555393">
    <property type="component" value="Unassembled WGS sequence"/>
</dbReference>
<evidence type="ECO:0000256" key="4">
    <source>
        <dbReference type="SAM" id="Phobius"/>
    </source>
</evidence>
<feature type="transmembrane region" description="Helical" evidence="4">
    <location>
        <begin position="269"/>
        <end position="286"/>
    </location>
</feature>
<organism evidence="6 7">
    <name type="scientific">Paenochrobactrum gallinarii</name>
    <dbReference type="NCBI Taxonomy" id="643673"/>
    <lineage>
        <taxon>Bacteria</taxon>
        <taxon>Pseudomonadati</taxon>
        <taxon>Pseudomonadota</taxon>
        <taxon>Alphaproteobacteria</taxon>
        <taxon>Hyphomicrobiales</taxon>
        <taxon>Brucellaceae</taxon>
        <taxon>Paenochrobactrum</taxon>
    </lineage>
</organism>
<dbReference type="InterPro" id="IPR001173">
    <property type="entry name" value="Glyco_trans_2-like"/>
</dbReference>
<dbReference type="InterPro" id="IPR029044">
    <property type="entry name" value="Nucleotide-diphossugar_trans"/>
</dbReference>
<gene>
    <name evidence="6" type="ORF">FHS77_001070</name>
</gene>
<feature type="domain" description="Glycosyltransferase 2-like" evidence="5">
    <location>
        <begin position="4"/>
        <end position="157"/>
    </location>
</feature>